<gene>
    <name evidence="1" type="ORF">CLV39_0257</name>
</gene>
<dbReference type="InterPro" id="IPR007438">
    <property type="entry name" value="DUF488"/>
</dbReference>
<dbReference type="AlphaFoldDB" id="A0A3M0BKI8"/>
<dbReference type="PANTHER" id="PTHR39337:SF1">
    <property type="entry name" value="BLR5642 PROTEIN"/>
    <property type="match status" value="1"/>
</dbReference>
<dbReference type="Pfam" id="PF04343">
    <property type="entry name" value="DUF488"/>
    <property type="match status" value="1"/>
</dbReference>
<protein>
    <submittedName>
        <fullName evidence="1">Uncharacterized protein DUF488</fullName>
    </submittedName>
</protein>
<dbReference type="RefSeq" id="WP_121922414.1">
    <property type="nucleotide sequence ID" value="NZ_REFO01000010.1"/>
</dbReference>
<sequence length="196" mass="23259">MLFTVGYSSFFEVEKLINKLKDNNISILIDIRTFPYSNAFPQYNKENLEKVFHYKFLGDYVGGLKIKNRVKEGINSLKDLLTDEKIKKGINYLYKLSKNENIAIMCAEKSPFDCHRFLAVASLLHLYTDLEVKNIIEDKLFSFEETINWWKEKENLKSLNLNTERLLIQRLNKLYKIDNKREEKFPSKIETLKLFN</sequence>
<name>A0A3M0BKI8_9AQUI</name>
<comment type="caution">
    <text evidence="1">The sequence shown here is derived from an EMBL/GenBank/DDBJ whole genome shotgun (WGS) entry which is preliminary data.</text>
</comment>
<dbReference type="OrthoDB" id="9789109at2"/>
<dbReference type="EMBL" id="REFO01000010">
    <property type="protein sequence ID" value="RMA97637.1"/>
    <property type="molecule type" value="Genomic_DNA"/>
</dbReference>
<reference evidence="1 2" key="1">
    <citation type="submission" date="2018-10" db="EMBL/GenBank/DDBJ databases">
        <title>Genomic Encyclopedia of Archaeal and Bacterial Type Strains, Phase II (KMG-II): from individual species to whole genera.</title>
        <authorList>
            <person name="Goeker M."/>
        </authorList>
    </citation>
    <scope>NUCLEOTIDE SEQUENCE [LARGE SCALE GENOMIC DNA]</scope>
    <source>
        <strain evidence="1 2">VM1</strain>
    </source>
</reference>
<evidence type="ECO:0000313" key="2">
    <source>
        <dbReference type="Proteomes" id="UP000280842"/>
    </source>
</evidence>
<dbReference type="PANTHER" id="PTHR39337">
    <property type="entry name" value="BLR5642 PROTEIN"/>
    <property type="match status" value="1"/>
</dbReference>
<evidence type="ECO:0000313" key="1">
    <source>
        <dbReference type="EMBL" id="RMA97637.1"/>
    </source>
</evidence>
<dbReference type="Proteomes" id="UP000280842">
    <property type="component" value="Unassembled WGS sequence"/>
</dbReference>
<keyword evidence="2" id="KW-1185">Reference proteome</keyword>
<proteinExistence type="predicted"/>
<organism evidence="1 2">
    <name type="scientific">Hydrogenothermus marinus</name>
    <dbReference type="NCBI Taxonomy" id="133270"/>
    <lineage>
        <taxon>Bacteria</taxon>
        <taxon>Pseudomonadati</taxon>
        <taxon>Aquificota</taxon>
        <taxon>Aquificia</taxon>
        <taxon>Aquificales</taxon>
        <taxon>Hydrogenothermaceae</taxon>
        <taxon>Hydrogenothermus</taxon>
    </lineage>
</organism>
<accession>A0A3M0BKI8</accession>